<proteinExistence type="predicted"/>
<comment type="caution">
    <text evidence="2">The sequence shown here is derived from an EMBL/GenBank/DDBJ whole genome shotgun (WGS) entry which is preliminary data.</text>
</comment>
<name>A0A147DM78_9MICO</name>
<feature type="transmembrane region" description="Helical" evidence="1">
    <location>
        <begin position="98"/>
        <end position="116"/>
    </location>
</feature>
<gene>
    <name evidence="2" type="ORF">NS359_15200</name>
</gene>
<reference evidence="2 3" key="1">
    <citation type="journal article" date="2016" name="Front. Microbiol.">
        <title>Genomic Resource of Rice Seed Associated Bacteria.</title>
        <authorList>
            <person name="Midha S."/>
            <person name="Bansal K."/>
            <person name="Sharma S."/>
            <person name="Kumar N."/>
            <person name="Patil P.P."/>
            <person name="Chaudhry V."/>
            <person name="Patil P.B."/>
        </authorList>
    </citation>
    <scope>NUCLEOTIDE SEQUENCE [LARGE SCALE GENOMIC DNA]</scope>
    <source>
        <strain evidence="2 3">NS359</strain>
    </source>
</reference>
<feature type="transmembrane region" description="Helical" evidence="1">
    <location>
        <begin position="67"/>
        <end position="86"/>
    </location>
</feature>
<sequence length="158" mass="16720">MLRLTKRLVAASIWGPGAIGKNDDRVRGLLRVALPALDIALVLFGVGGFLSGIPALRDVFDPLYAELWSAALGAAALGCLVGLAFPAHLWRVERTGKAVLAAMLTVYGGALIWAGIATDDLGRSAVGFIPLALVPVLVWRILDVTKDAQRNGWRGAPR</sequence>
<keyword evidence="1" id="KW-0472">Membrane</keyword>
<dbReference type="AlphaFoldDB" id="A0A147DM78"/>
<evidence type="ECO:0000313" key="2">
    <source>
        <dbReference type="EMBL" id="KTR47312.1"/>
    </source>
</evidence>
<accession>A0A147DM78</accession>
<dbReference type="RefSeq" id="WP_058750690.1">
    <property type="nucleotide sequence ID" value="NZ_LDRC01000106.1"/>
</dbReference>
<evidence type="ECO:0000313" key="3">
    <source>
        <dbReference type="Proteomes" id="UP000072763"/>
    </source>
</evidence>
<feature type="transmembrane region" description="Helical" evidence="1">
    <location>
        <begin position="122"/>
        <end position="142"/>
    </location>
</feature>
<evidence type="ECO:0000256" key="1">
    <source>
        <dbReference type="SAM" id="Phobius"/>
    </source>
</evidence>
<protein>
    <submittedName>
        <fullName evidence="2">Uncharacterized protein</fullName>
    </submittedName>
</protein>
<keyword evidence="1" id="KW-1133">Transmembrane helix</keyword>
<feature type="transmembrane region" description="Helical" evidence="1">
    <location>
        <begin position="32"/>
        <end position="55"/>
    </location>
</feature>
<keyword evidence="1" id="KW-0812">Transmembrane</keyword>
<dbReference type="EMBL" id="LDRC01000106">
    <property type="protein sequence ID" value="KTR47312.1"/>
    <property type="molecule type" value="Genomic_DNA"/>
</dbReference>
<dbReference type="PATRIC" id="fig|465820.4.peg.208"/>
<organism evidence="2 3">
    <name type="scientific">Curtobacterium oceanosedimentum</name>
    <dbReference type="NCBI Taxonomy" id="465820"/>
    <lineage>
        <taxon>Bacteria</taxon>
        <taxon>Bacillati</taxon>
        <taxon>Actinomycetota</taxon>
        <taxon>Actinomycetes</taxon>
        <taxon>Micrococcales</taxon>
        <taxon>Microbacteriaceae</taxon>
        <taxon>Curtobacterium</taxon>
    </lineage>
</organism>
<dbReference type="Proteomes" id="UP000072763">
    <property type="component" value="Unassembled WGS sequence"/>
</dbReference>